<dbReference type="NCBIfam" id="TIGR01702">
    <property type="entry name" value="CO_DH_cata"/>
    <property type="match status" value="1"/>
</dbReference>
<keyword evidence="2 9" id="KW-0004">4Fe-4S</keyword>
<feature type="binding site" evidence="10">
    <location>
        <position position="58"/>
    </location>
    <ligand>
        <name>[4Fe-4S] cluster</name>
        <dbReference type="ChEBI" id="CHEBI:49883"/>
        <label>2</label>
    </ligand>
</feature>
<dbReference type="InterPro" id="IPR016099">
    <property type="entry name" value="Prismane-like_a/b-sand"/>
</dbReference>
<evidence type="ECO:0000256" key="10">
    <source>
        <dbReference type="PIRSR" id="PIRSR005023-1"/>
    </source>
</evidence>
<dbReference type="PIRSF" id="PIRSF005023">
    <property type="entry name" value="CODH"/>
    <property type="match status" value="1"/>
</dbReference>
<feature type="binding site" evidence="10">
    <location>
        <position position="526"/>
    </location>
    <ligand>
        <name>[Ni-4Fe-4S] cluster</name>
        <dbReference type="ChEBI" id="CHEBI:47739"/>
    </ligand>
</feature>
<feature type="binding site" evidence="10">
    <location>
        <position position="49"/>
    </location>
    <ligand>
        <name>[4Fe-4S] cluster</name>
        <dbReference type="ChEBI" id="CHEBI:49883"/>
        <label>1</label>
        <note>ligand shared between dimeric partners</note>
    </ligand>
</feature>
<dbReference type="SUPFAM" id="SSF56821">
    <property type="entry name" value="Prismane protein-like"/>
    <property type="match status" value="1"/>
</dbReference>
<gene>
    <name evidence="11" type="ORF">BKP35_17035</name>
</gene>
<protein>
    <recommendedName>
        <fullName evidence="9">Carbon monoxide dehydrogenase</fullName>
        <ecNumber evidence="9">1.2.7.4</ecNumber>
    </recommendedName>
</protein>
<evidence type="ECO:0000256" key="9">
    <source>
        <dbReference type="PIRNR" id="PIRNR005023"/>
    </source>
</evidence>
<feature type="binding site" evidence="10">
    <location>
        <position position="263"/>
    </location>
    <ligand>
        <name>[Ni-4Fe-4S] cluster</name>
        <dbReference type="ChEBI" id="CHEBI:47739"/>
    </ligand>
</feature>
<dbReference type="InterPro" id="IPR016101">
    <property type="entry name" value="CO_DH_a-bundle"/>
</dbReference>
<evidence type="ECO:0000313" key="11">
    <source>
        <dbReference type="EMBL" id="OIJ09369.1"/>
    </source>
</evidence>
<dbReference type="EMBL" id="MLQQ01000045">
    <property type="protein sequence ID" value="OIJ09369.1"/>
    <property type="molecule type" value="Genomic_DNA"/>
</dbReference>
<reference evidence="11 12" key="1">
    <citation type="submission" date="2016-10" db="EMBL/GenBank/DDBJ databases">
        <title>Draft genome sequences of four alkaliphilic bacteria belonging to the Anaerobacillus genus.</title>
        <authorList>
            <person name="Bassil N.M."/>
            <person name="Lloyd J.R."/>
        </authorList>
    </citation>
    <scope>NUCLEOTIDE SEQUENCE [LARGE SCALE GENOMIC DNA]</scope>
    <source>
        <strain evidence="11 12">DSM 15340</strain>
    </source>
</reference>
<evidence type="ECO:0000256" key="4">
    <source>
        <dbReference type="ARBA" id="ARBA00022723"/>
    </source>
</evidence>
<feature type="binding site" evidence="10">
    <location>
        <position position="448"/>
    </location>
    <ligand>
        <name>[Ni-4Fe-4S] cluster</name>
        <dbReference type="ChEBI" id="CHEBI:47739"/>
    </ligand>
</feature>
<evidence type="ECO:0000256" key="3">
    <source>
        <dbReference type="ARBA" id="ARBA00022596"/>
    </source>
</evidence>
<feature type="binding site" evidence="10">
    <location>
        <position position="50"/>
    </location>
    <ligand>
        <name>[4Fe-4S] cluster</name>
        <dbReference type="ChEBI" id="CHEBI:49883"/>
        <label>2</label>
    </ligand>
</feature>
<dbReference type="OrthoDB" id="5478720at2"/>
<dbReference type="EC" id="1.2.7.4" evidence="9"/>
<dbReference type="InterPro" id="IPR011254">
    <property type="entry name" value="Prismane-like_sf"/>
</dbReference>
<dbReference type="GO" id="GO:0006091">
    <property type="term" value="P:generation of precursor metabolites and energy"/>
    <property type="evidence" value="ECO:0007669"/>
    <property type="project" value="InterPro"/>
</dbReference>
<evidence type="ECO:0000313" key="12">
    <source>
        <dbReference type="Proteomes" id="UP000180098"/>
    </source>
</evidence>
<keyword evidence="7 9" id="KW-0411">Iron-sulfur</keyword>
<organism evidence="11 12">
    <name type="scientific">Anaerobacillus arseniciselenatis</name>
    <dbReference type="NCBI Taxonomy" id="85682"/>
    <lineage>
        <taxon>Bacteria</taxon>
        <taxon>Bacillati</taxon>
        <taxon>Bacillota</taxon>
        <taxon>Bacilli</taxon>
        <taxon>Bacillales</taxon>
        <taxon>Bacillaceae</taxon>
        <taxon>Anaerobacillus</taxon>
    </lineage>
</organism>
<keyword evidence="12" id="KW-1185">Reference proteome</keyword>
<evidence type="ECO:0000256" key="8">
    <source>
        <dbReference type="ARBA" id="ARBA00048733"/>
    </source>
</evidence>
<keyword evidence="5 9" id="KW-0560">Oxidoreductase</keyword>
<keyword evidence="4 9" id="KW-0479">Metal-binding</keyword>
<accession>A0A1S2LA55</accession>
<dbReference type="RefSeq" id="WP_071314578.1">
    <property type="nucleotide sequence ID" value="NZ_MLQQ01000045.1"/>
</dbReference>
<dbReference type="GO" id="GO:0051539">
    <property type="term" value="F:4 iron, 4 sulfur cluster binding"/>
    <property type="evidence" value="ECO:0007669"/>
    <property type="project" value="UniProtKB-UniRule"/>
</dbReference>
<feature type="binding site" evidence="10">
    <location>
        <position position="297"/>
    </location>
    <ligand>
        <name>[Ni-4Fe-4S] cluster</name>
        <dbReference type="ChEBI" id="CHEBI:47739"/>
    </ligand>
</feature>
<dbReference type="GO" id="GO:0004601">
    <property type="term" value="F:peroxidase activity"/>
    <property type="evidence" value="ECO:0007669"/>
    <property type="project" value="TreeGrafter"/>
</dbReference>
<keyword evidence="3 10" id="KW-0533">Nickel</keyword>
<feature type="binding site" evidence="10">
    <location>
        <position position="72"/>
    </location>
    <ligand>
        <name>[4Fe-4S] cluster</name>
        <dbReference type="ChEBI" id="CHEBI:49883"/>
        <label>2</label>
    </ligand>
</feature>
<dbReference type="Gene3D" id="3.40.50.2030">
    <property type="match status" value="2"/>
</dbReference>
<evidence type="ECO:0000256" key="5">
    <source>
        <dbReference type="ARBA" id="ARBA00023002"/>
    </source>
</evidence>
<dbReference type="PANTHER" id="PTHR30109">
    <property type="entry name" value="HYDROXYLAMINE REDUCTASE"/>
    <property type="match status" value="1"/>
</dbReference>
<dbReference type="InterPro" id="IPR004137">
    <property type="entry name" value="HCP/CODH"/>
</dbReference>
<dbReference type="AlphaFoldDB" id="A0A1S2LA55"/>
<evidence type="ECO:0000256" key="1">
    <source>
        <dbReference type="ARBA" id="ARBA00001966"/>
    </source>
</evidence>
<dbReference type="GO" id="GO:0043885">
    <property type="term" value="F:anaerobic carbon-monoxide dehydrogenase activity"/>
    <property type="evidence" value="ECO:0007669"/>
    <property type="project" value="UniProtKB-UniRule"/>
</dbReference>
<keyword evidence="6 9" id="KW-0408">Iron</keyword>
<feature type="binding site" evidence="10">
    <location>
        <position position="478"/>
    </location>
    <ligand>
        <name>[Ni-4Fe-4S] cluster</name>
        <dbReference type="ChEBI" id="CHEBI:47739"/>
    </ligand>
</feature>
<dbReference type="Pfam" id="PF03063">
    <property type="entry name" value="Prismane"/>
    <property type="match status" value="1"/>
</dbReference>
<dbReference type="GO" id="GO:0042542">
    <property type="term" value="P:response to hydrogen peroxide"/>
    <property type="evidence" value="ECO:0007669"/>
    <property type="project" value="TreeGrafter"/>
</dbReference>
<evidence type="ECO:0000256" key="6">
    <source>
        <dbReference type="ARBA" id="ARBA00023004"/>
    </source>
</evidence>
<feature type="binding site" evidence="10">
    <location>
        <position position="335"/>
    </location>
    <ligand>
        <name>[Ni-4Fe-4S] cluster</name>
        <dbReference type="ChEBI" id="CHEBI:47739"/>
    </ligand>
</feature>
<dbReference type="GO" id="GO:0050418">
    <property type="term" value="F:hydroxylamine reductase activity"/>
    <property type="evidence" value="ECO:0007669"/>
    <property type="project" value="TreeGrafter"/>
</dbReference>
<dbReference type="PANTHER" id="PTHR30109:SF4">
    <property type="entry name" value="CARBON MONOXIDE DEHYDROGENASE"/>
    <property type="match status" value="1"/>
</dbReference>
<name>A0A1S2LA55_9BACI</name>
<dbReference type="GO" id="GO:0016151">
    <property type="term" value="F:nickel cation binding"/>
    <property type="evidence" value="ECO:0007669"/>
    <property type="project" value="InterPro"/>
</dbReference>
<dbReference type="InterPro" id="IPR010047">
    <property type="entry name" value="CODH"/>
</dbReference>
<evidence type="ECO:0000256" key="7">
    <source>
        <dbReference type="ARBA" id="ARBA00023014"/>
    </source>
</evidence>
<evidence type="ECO:0000256" key="2">
    <source>
        <dbReference type="ARBA" id="ARBA00022485"/>
    </source>
</evidence>
<dbReference type="Proteomes" id="UP000180098">
    <property type="component" value="Unassembled WGS sequence"/>
</dbReference>
<proteinExistence type="predicted"/>
<sequence>MAKMRDLESVSIDPQVQFLLDKARNENVLTAFDRADMMNICGFGSTGVCCRHCLEGPCRIAPNGKGPQTGVCGADVHQIVARSFLNHLTQGSSGHAEHGREVALTLLEVAEGKAPYQIKDVDKLYRVAHDLEIVTEDLSMNEVAKEVALKALEDFQKQTGIMNWVKLRAHEDSLNTWNKLGITPVNAHLEITKAVARNAMGCDADPTNLILGGVTMGLIDGYAGLHLSTDLQDILFGTPKAVKAKYSMAVLDEKKINIAVHGHIPMLSEKSVEWSRRLEDEAIKQGATGINIVGVCCTGNELLMRQGVSVASSFSSQELVIVSGVLEAMVVDIQCIMPGIQQVAECYHTEIITTLPYVKIAGATHVNFEPSEADEAAQEIVMKAINRFSKRDPEKISIPDQTVDAYAGFSTEQIVEALSGLNGEDPLKPVIDALVSGKIRGIAALVGCTNPREKQDYGNTVVTKELLKNNVLVVSTGCAAHSLAKHNLMNFDGLEYCGEGLKEVLEAVGNAAGLPSLPPTMHMGSCVDNSRPADLLTAIANRLGVSMNELPAVGSCPETHSPKALSIGTFFIAHGIDVHIGVSPQLSGSEFVTNVLYGDRTDEHEVNADKLFGGKLIYEQDPYTAAKLLLERIDMKRETLLNKLVAK</sequence>
<comment type="caution">
    <text evidence="11">The sequence shown here is derived from an EMBL/GenBank/DDBJ whole genome shotgun (WGS) entry which is preliminary data.</text>
</comment>
<dbReference type="Gene3D" id="1.20.1270.30">
    <property type="match status" value="1"/>
</dbReference>
<feature type="binding site" evidence="10">
    <location>
        <position position="41"/>
    </location>
    <ligand>
        <name>[4Fe-4S] cluster</name>
        <dbReference type="ChEBI" id="CHEBI:49883"/>
        <label>1</label>
        <note>ligand shared between dimeric partners</note>
    </ligand>
</feature>
<feature type="binding site" evidence="10">
    <location>
        <position position="53"/>
    </location>
    <ligand>
        <name>[4Fe-4S] cluster</name>
        <dbReference type="ChEBI" id="CHEBI:49883"/>
        <label>2</label>
    </ligand>
</feature>
<comment type="cofactor">
    <cofactor evidence="1">
        <name>[4Fe-4S] cluster</name>
        <dbReference type="ChEBI" id="CHEBI:49883"/>
    </cofactor>
</comment>
<comment type="catalytic activity">
    <reaction evidence="8 9">
        <text>CO + 2 oxidized [2Fe-2S]-[ferredoxin] + H2O = 2 reduced [2Fe-2S]-[ferredoxin] + CO2 + 2 H(+)</text>
        <dbReference type="Rhea" id="RHEA:21040"/>
        <dbReference type="Rhea" id="RHEA-COMP:10000"/>
        <dbReference type="Rhea" id="RHEA-COMP:10001"/>
        <dbReference type="ChEBI" id="CHEBI:15377"/>
        <dbReference type="ChEBI" id="CHEBI:15378"/>
        <dbReference type="ChEBI" id="CHEBI:16526"/>
        <dbReference type="ChEBI" id="CHEBI:17245"/>
        <dbReference type="ChEBI" id="CHEBI:33737"/>
        <dbReference type="ChEBI" id="CHEBI:33738"/>
        <dbReference type="EC" id="1.2.7.4"/>
    </reaction>
</comment>